<protein>
    <recommendedName>
        <fullName evidence="2">Histone deacetylase domain-containing protein</fullName>
    </recommendedName>
</protein>
<sequence length="91" mass="10370">MPQVYASLGFYCFGACTITNLHDYQISLFRNVTRPPGHHAMRGEYCGYCFFNNVALAANHALSKGLSRILIVDWDVHHGQATQQMFYDDPR</sequence>
<dbReference type="AlphaFoldDB" id="A0A6H5HDU8"/>
<reference evidence="3 4" key="1">
    <citation type="submission" date="2020-02" db="EMBL/GenBank/DDBJ databases">
        <authorList>
            <person name="Ferguson B K."/>
        </authorList>
    </citation>
    <scope>NUCLEOTIDE SEQUENCE [LARGE SCALE GENOMIC DNA]</scope>
</reference>
<evidence type="ECO:0000313" key="4">
    <source>
        <dbReference type="Proteomes" id="UP000479000"/>
    </source>
</evidence>
<feature type="domain" description="Histone deacetylase" evidence="2">
    <location>
        <begin position="30"/>
        <end position="91"/>
    </location>
</feature>
<keyword evidence="4" id="KW-1185">Reference proteome</keyword>
<gene>
    <name evidence="3" type="ORF">NTEN_LOCUS16506</name>
</gene>
<evidence type="ECO:0000256" key="1">
    <source>
        <dbReference type="ARBA" id="ARBA00048287"/>
    </source>
</evidence>
<dbReference type="Proteomes" id="UP000479000">
    <property type="component" value="Unassembled WGS sequence"/>
</dbReference>
<dbReference type="PANTHER" id="PTHR10625">
    <property type="entry name" value="HISTONE DEACETYLASE HDAC1-RELATED"/>
    <property type="match status" value="1"/>
</dbReference>
<accession>A0A6H5HDU8</accession>
<evidence type="ECO:0000313" key="3">
    <source>
        <dbReference type="EMBL" id="CAB0011583.1"/>
    </source>
</evidence>
<dbReference type="InterPro" id="IPR023696">
    <property type="entry name" value="Ureohydrolase_dom_sf"/>
</dbReference>
<dbReference type="Gene3D" id="3.40.800.20">
    <property type="entry name" value="Histone deacetylase domain"/>
    <property type="match status" value="1"/>
</dbReference>
<dbReference type="GO" id="GO:0040029">
    <property type="term" value="P:epigenetic regulation of gene expression"/>
    <property type="evidence" value="ECO:0007669"/>
    <property type="project" value="TreeGrafter"/>
</dbReference>
<dbReference type="EMBL" id="CADCXU010024228">
    <property type="protein sequence ID" value="CAB0011583.1"/>
    <property type="molecule type" value="Genomic_DNA"/>
</dbReference>
<organism evidence="3 4">
    <name type="scientific">Nesidiocoris tenuis</name>
    <dbReference type="NCBI Taxonomy" id="355587"/>
    <lineage>
        <taxon>Eukaryota</taxon>
        <taxon>Metazoa</taxon>
        <taxon>Ecdysozoa</taxon>
        <taxon>Arthropoda</taxon>
        <taxon>Hexapoda</taxon>
        <taxon>Insecta</taxon>
        <taxon>Pterygota</taxon>
        <taxon>Neoptera</taxon>
        <taxon>Paraneoptera</taxon>
        <taxon>Hemiptera</taxon>
        <taxon>Heteroptera</taxon>
        <taxon>Panheteroptera</taxon>
        <taxon>Cimicomorpha</taxon>
        <taxon>Miridae</taxon>
        <taxon>Dicyphina</taxon>
        <taxon>Nesidiocoris</taxon>
    </lineage>
</organism>
<dbReference type="GO" id="GO:0141221">
    <property type="term" value="F:histone deacetylase activity, hydrolytic mechanism"/>
    <property type="evidence" value="ECO:0007669"/>
    <property type="project" value="UniProtKB-EC"/>
</dbReference>
<comment type="catalytic activity">
    <reaction evidence="1">
        <text>N(6)-acetyl-L-lysyl-[histone] + H2O = L-lysyl-[histone] + acetate</text>
        <dbReference type="Rhea" id="RHEA:58196"/>
        <dbReference type="Rhea" id="RHEA-COMP:9845"/>
        <dbReference type="Rhea" id="RHEA-COMP:11338"/>
        <dbReference type="ChEBI" id="CHEBI:15377"/>
        <dbReference type="ChEBI" id="CHEBI:29969"/>
        <dbReference type="ChEBI" id="CHEBI:30089"/>
        <dbReference type="ChEBI" id="CHEBI:61930"/>
        <dbReference type="EC" id="3.5.1.98"/>
    </reaction>
</comment>
<dbReference type="PRINTS" id="PR01270">
    <property type="entry name" value="HDASUPER"/>
</dbReference>
<feature type="non-terminal residue" evidence="3">
    <location>
        <position position="91"/>
    </location>
</feature>
<dbReference type="InterPro" id="IPR000286">
    <property type="entry name" value="HDACs"/>
</dbReference>
<dbReference type="GO" id="GO:0000118">
    <property type="term" value="C:histone deacetylase complex"/>
    <property type="evidence" value="ECO:0007669"/>
    <property type="project" value="TreeGrafter"/>
</dbReference>
<name>A0A6H5HDU8_9HEMI</name>
<evidence type="ECO:0000259" key="2">
    <source>
        <dbReference type="Pfam" id="PF00850"/>
    </source>
</evidence>
<dbReference type="SUPFAM" id="SSF52768">
    <property type="entry name" value="Arginase/deacetylase"/>
    <property type="match status" value="1"/>
</dbReference>
<dbReference type="InterPro" id="IPR023801">
    <property type="entry name" value="His_deacetylse_dom"/>
</dbReference>
<proteinExistence type="predicted"/>
<dbReference type="PANTHER" id="PTHR10625:SF38">
    <property type="entry name" value="HISTONE DEACETYLASE 6, ISOFORM G"/>
    <property type="match status" value="1"/>
</dbReference>
<dbReference type="Pfam" id="PF00850">
    <property type="entry name" value="Hist_deacetyl"/>
    <property type="match status" value="1"/>
</dbReference>
<dbReference type="InterPro" id="IPR037138">
    <property type="entry name" value="His_deacetylse_dom_sf"/>
</dbReference>
<dbReference type="OrthoDB" id="424012at2759"/>